<evidence type="ECO:0000313" key="3">
    <source>
        <dbReference type="Proteomes" id="UP001497516"/>
    </source>
</evidence>
<sequence length="136" mass="14132">MASFDSFGVEGEQPVLPSAAHVPPPFVDDDDQGFMSHHHDHNSSHHFDDSSAAGFFSASSPPPPPSGSHPISGNSPDYNGGGGLDSHSQEMYGFGPANQSTDYGSPFNAMENANGGGEGGALIWLHLSLLSALRLV</sequence>
<name>A0AAV2CQA4_9ROSI</name>
<dbReference type="Proteomes" id="UP001497516">
    <property type="component" value="Chromosome 1"/>
</dbReference>
<proteinExistence type="predicted"/>
<accession>A0AAV2CQA4</accession>
<reference evidence="2 3" key="1">
    <citation type="submission" date="2024-04" db="EMBL/GenBank/DDBJ databases">
        <authorList>
            <person name="Fracassetti M."/>
        </authorList>
    </citation>
    <scope>NUCLEOTIDE SEQUENCE [LARGE SCALE GENOMIC DNA]</scope>
</reference>
<protein>
    <submittedName>
        <fullName evidence="2">Uncharacterized protein</fullName>
    </submittedName>
</protein>
<feature type="region of interest" description="Disordered" evidence="1">
    <location>
        <begin position="1"/>
        <end position="109"/>
    </location>
</feature>
<dbReference type="EMBL" id="OZ034813">
    <property type="protein sequence ID" value="CAL1357965.1"/>
    <property type="molecule type" value="Genomic_DNA"/>
</dbReference>
<organism evidence="2 3">
    <name type="scientific">Linum trigynum</name>
    <dbReference type="NCBI Taxonomy" id="586398"/>
    <lineage>
        <taxon>Eukaryota</taxon>
        <taxon>Viridiplantae</taxon>
        <taxon>Streptophyta</taxon>
        <taxon>Embryophyta</taxon>
        <taxon>Tracheophyta</taxon>
        <taxon>Spermatophyta</taxon>
        <taxon>Magnoliopsida</taxon>
        <taxon>eudicotyledons</taxon>
        <taxon>Gunneridae</taxon>
        <taxon>Pentapetalae</taxon>
        <taxon>rosids</taxon>
        <taxon>fabids</taxon>
        <taxon>Malpighiales</taxon>
        <taxon>Linaceae</taxon>
        <taxon>Linum</taxon>
    </lineage>
</organism>
<evidence type="ECO:0000313" key="2">
    <source>
        <dbReference type="EMBL" id="CAL1357965.1"/>
    </source>
</evidence>
<feature type="compositionally biased region" description="Low complexity" evidence="1">
    <location>
        <begin position="50"/>
        <end position="59"/>
    </location>
</feature>
<dbReference type="AlphaFoldDB" id="A0AAV2CQA4"/>
<keyword evidence="3" id="KW-1185">Reference proteome</keyword>
<gene>
    <name evidence="2" type="ORF">LTRI10_LOCUS5556</name>
</gene>
<evidence type="ECO:0000256" key="1">
    <source>
        <dbReference type="SAM" id="MobiDB-lite"/>
    </source>
</evidence>